<name>A0ABU1XV39_9GAMM</name>
<comment type="caution">
    <text evidence="3">The sequence shown here is derived from an EMBL/GenBank/DDBJ whole genome shotgun (WGS) entry which is preliminary data.</text>
</comment>
<proteinExistence type="predicted"/>
<feature type="chain" id="PRO_5046589323" description="Tle cognate immunity protein 4 C-terminal domain-containing protein" evidence="1">
    <location>
        <begin position="20"/>
        <end position="341"/>
    </location>
</feature>
<accession>A0ABU1XV39</accession>
<gene>
    <name evidence="3" type="ORF">J2W68_001344</name>
</gene>
<evidence type="ECO:0000313" key="3">
    <source>
        <dbReference type="EMBL" id="MDR7192630.1"/>
    </source>
</evidence>
<dbReference type="EMBL" id="JAVDWO010000004">
    <property type="protein sequence ID" value="MDR7192630.1"/>
    <property type="molecule type" value="Genomic_DNA"/>
</dbReference>
<dbReference type="Proteomes" id="UP001256588">
    <property type="component" value="Unassembled WGS sequence"/>
</dbReference>
<dbReference type="InterPro" id="IPR041290">
    <property type="entry name" value="Tli4_C"/>
</dbReference>
<protein>
    <recommendedName>
        <fullName evidence="2">Tle cognate immunity protein 4 C-terminal domain-containing protein</fullName>
    </recommendedName>
</protein>
<feature type="domain" description="Tle cognate immunity protein 4 C-terminal" evidence="2">
    <location>
        <begin position="191"/>
        <end position="340"/>
    </location>
</feature>
<dbReference type="RefSeq" id="WP_310233832.1">
    <property type="nucleotide sequence ID" value="NZ_JAVDWO010000004.1"/>
</dbReference>
<dbReference type="PROSITE" id="PS51257">
    <property type="entry name" value="PROKAR_LIPOPROTEIN"/>
    <property type="match status" value="1"/>
</dbReference>
<evidence type="ECO:0000259" key="2">
    <source>
        <dbReference type="Pfam" id="PF18426"/>
    </source>
</evidence>
<evidence type="ECO:0000256" key="1">
    <source>
        <dbReference type="SAM" id="SignalP"/>
    </source>
</evidence>
<dbReference type="Pfam" id="PF18426">
    <property type="entry name" value="Tli4_C"/>
    <property type="match status" value="1"/>
</dbReference>
<reference evidence="3 4" key="1">
    <citation type="submission" date="2023-07" db="EMBL/GenBank/DDBJ databases">
        <title>Sorghum-associated microbial communities from plants grown in Nebraska, USA.</title>
        <authorList>
            <person name="Schachtman D."/>
        </authorList>
    </citation>
    <scope>NUCLEOTIDE SEQUENCE [LARGE SCALE GENOMIC DNA]</scope>
    <source>
        <strain evidence="3 4">4099</strain>
    </source>
</reference>
<evidence type="ECO:0000313" key="4">
    <source>
        <dbReference type="Proteomes" id="UP001256588"/>
    </source>
</evidence>
<keyword evidence="4" id="KW-1185">Reference proteome</keyword>
<keyword evidence="1" id="KW-0732">Signal</keyword>
<sequence>MKTSFILILFLFMTGLVLAGCSGNGGELEMADEHAVETRGVCLGRYTLKVPVGLRRQQNSLDSTGDATFYFGHDEDFNKIDVIVQDVESTEDFESSVSRREIQLKQKINFSNDGPMLLARVSTAPGVEVIQSYASPDSLDAVRMEVHTLVGGSHVVLGETSYSPDTRESIQSRLLSMLSSTRSLGEDADAAPGFCVGSVVFDFGNDYEEAGIAYSGRIGNVAVTLQVDINTFHQDADEPALIRRGEANLEGIGVRPEKLRAGGRALAGDAGEEWLGAFVNHGLRLHGFYAETATRKPTLESPKVLVSLSTGSEDDEVSATMDDASAIALWEEVLGSLKKRF</sequence>
<feature type="signal peptide" evidence="1">
    <location>
        <begin position="1"/>
        <end position="19"/>
    </location>
</feature>
<organism evidence="3 4">
    <name type="scientific">Luteimonas terrae</name>
    <dbReference type="NCBI Taxonomy" id="1530191"/>
    <lineage>
        <taxon>Bacteria</taxon>
        <taxon>Pseudomonadati</taxon>
        <taxon>Pseudomonadota</taxon>
        <taxon>Gammaproteobacteria</taxon>
        <taxon>Lysobacterales</taxon>
        <taxon>Lysobacteraceae</taxon>
        <taxon>Luteimonas</taxon>
    </lineage>
</organism>